<dbReference type="Proteomes" id="UP000038040">
    <property type="component" value="Unplaced"/>
</dbReference>
<evidence type="ECO:0000313" key="1">
    <source>
        <dbReference type="Proteomes" id="UP000038040"/>
    </source>
</evidence>
<dbReference type="SUPFAM" id="SSF48403">
    <property type="entry name" value="Ankyrin repeat"/>
    <property type="match status" value="1"/>
</dbReference>
<proteinExistence type="predicted"/>
<dbReference type="Gene3D" id="1.25.40.20">
    <property type="entry name" value="Ankyrin repeat-containing domain"/>
    <property type="match status" value="1"/>
</dbReference>
<dbReference type="WBParaSite" id="DME_0000438501-mRNA-1">
    <property type="protein sequence ID" value="DME_0000438501-mRNA-1"/>
    <property type="gene ID" value="DME_0000438501"/>
</dbReference>
<protein>
    <submittedName>
        <fullName evidence="2">ANK_REP_REGION domain-containing protein</fullName>
    </submittedName>
</protein>
<dbReference type="InterPro" id="IPR036770">
    <property type="entry name" value="Ankyrin_rpt-contain_sf"/>
</dbReference>
<evidence type="ECO:0000313" key="2">
    <source>
        <dbReference type="WBParaSite" id="DME_0000438501-mRNA-1"/>
    </source>
</evidence>
<sequence length="117" mass="13429">LAIYNRSIACTDLLLTAPYVNPNIQVYREIFSSEDDDGNTPLHVISELKSSYMRDAILSRLLSFRNISHTIMNNEELVPLQLAIMKDQARIMRMTLQVAPYLLNFYSATFASCCCMW</sequence>
<reference evidence="2" key="1">
    <citation type="submission" date="2017-02" db="UniProtKB">
        <authorList>
            <consortium name="WormBaseParasite"/>
        </authorList>
    </citation>
    <scope>IDENTIFICATION</scope>
</reference>
<accession>A0A0N4UB26</accession>
<dbReference type="AlphaFoldDB" id="A0A0N4UB26"/>
<name>A0A0N4UB26_DRAME</name>
<organism evidence="1 2">
    <name type="scientific">Dracunculus medinensis</name>
    <name type="common">Guinea worm</name>
    <dbReference type="NCBI Taxonomy" id="318479"/>
    <lineage>
        <taxon>Eukaryota</taxon>
        <taxon>Metazoa</taxon>
        <taxon>Ecdysozoa</taxon>
        <taxon>Nematoda</taxon>
        <taxon>Chromadorea</taxon>
        <taxon>Rhabditida</taxon>
        <taxon>Spirurina</taxon>
        <taxon>Dracunculoidea</taxon>
        <taxon>Dracunculidae</taxon>
        <taxon>Dracunculus</taxon>
    </lineage>
</organism>